<accession>A0A1Y6BM31</accession>
<feature type="domain" description="Response regulatory" evidence="3">
    <location>
        <begin position="22"/>
        <end position="139"/>
    </location>
</feature>
<evidence type="ECO:0000313" key="4">
    <source>
        <dbReference type="EMBL" id="SMF18913.1"/>
    </source>
</evidence>
<name>A0A1Y6BM31_9PROT</name>
<dbReference type="STRING" id="560819.SAMN05428998_106197"/>
<dbReference type="InterPro" id="IPR050595">
    <property type="entry name" value="Bact_response_regulator"/>
</dbReference>
<dbReference type="PROSITE" id="PS50110">
    <property type="entry name" value="RESPONSE_REGULATORY"/>
    <property type="match status" value="1"/>
</dbReference>
<dbReference type="GO" id="GO:0000160">
    <property type="term" value="P:phosphorelay signal transduction system"/>
    <property type="evidence" value="ECO:0007669"/>
    <property type="project" value="InterPro"/>
</dbReference>
<keyword evidence="1 2" id="KW-0597">Phosphoprotein</keyword>
<keyword evidence="5" id="KW-1185">Reference proteome</keyword>
<sequence length="153" mass="16383">MTGYPYQRSASDGLAGAPCRPTVLVIDDDPDMRALIAATLESAGYQVLTSENGREAVATLIETPVDLVITDLFMPEFDGLEVIRAIRDCADHLPILAISGSSAYVTMDYLPIAHLLGADAVLPKPFPIKVLEQQVRDLLPGCCEAAPRSANDN</sequence>
<protein>
    <submittedName>
        <fullName evidence="4">Two-component system, OmpR family, response regulator MprA</fullName>
    </submittedName>
</protein>
<evidence type="ECO:0000259" key="3">
    <source>
        <dbReference type="PROSITE" id="PS50110"/>
    </source>
</evidence>
<dbReference type="SUPFAM" id="SSF52172">
    <property type="entry name" value="CheY-like"/>
    <property type="match status" value="1"/>
</dbReference>
<gene>
    <name evidence="4" type="ORF">SAMN05428998_106197</name>
</gene>
<dbReference type="Pfam" id="PF00072">
    <property type="entry name" value="Response_reg"/>
    <property type="match status" value="1"/>
</dbReference>
<proteinExistence type="predicted"/>
<dbReference type="PANTHER" id="PTHR44591">
    <property type="entry name" value="STRESS RESPONSE REGULATOR PROTEIN 1"/>
    <property type="match status" value="1"/>
</dbReference>
<evidence type="ECO:0000256" key="2">
    <source>
        <dbReference type="PROSITE-ProRule" id="PRU00169"/>
    </source>
</evidence>
<dbReference type="EMBL" id="FWZX01000006">
    <property type="protein sequence ID" value="SMF18913.1"/>
    <property type="molecule type" value="Genomic_DNA"/>
</dbReference>
<dbReference type="PANTHER" id="PTHR44591:SF23">
    <property type="entry name" value="CHEY SUBFAMILY"/>
    <property type="match status" value="1"/>
</dbReference>
<evidence type="ECO:0000256" key="1">
    <source>
        <dbReference type="ARBA" id="ARBA00022553"/>
    </source>
</evidence>
<reference evidence="4 5" key="1">
    <citation type="submission" date="2017-04" db="EMBL/GenBank/DDBJ databases">
        <authorList>
            <person name="Afonso C.L."/>
            <person name="Miller P.J."/>
            <person name="Scott M.A."/>
            <person name="Spackman E."/>
            <person name="Goraichik I."/>
            <person name="Dimitrov K.M."/>
            <person name="Suarez D.L."/>
            <person name="Swayne D.E."/>
        </authorList>
    </citation>
    <scope>NUCLEOTIDE SEQUENCE [LARGE SCALE GENOMIC DNA]</scope>
    <source>
        <strain evidence="4 5">USBA 355</strain>
    </source>
</reference>
<dbReference type="Gene3D" id="3.40.50.2300">
    <property type="match status" value="1"/>
</dbReference>
<dbReference type="InterPro" id="IPR001789">
    <property type="entry name" value="Sig_transdc_resp-reg_receiver"/>
</dbReference>
<dbReference type="CDD" id="cd00156">
    <property type="entry name" value="REC"/>
    <property type="match status" value="1"/>
</dbReference>
<dbReference type="AlphaFoldDB" id="A0A1Y6BM31"/>
<evidence type="ECO:0000313" key="5">
    <source>
        <dbReference type="Proteomes" id="UP000192917"/>
    </source>
</evidence>
<dbReference type="InterPro" id="IPR011006">
    <property type="entry name" value="CheY-like_superfamily"/>
</dbReference>
<dbReference type="SMART" id="SM00448">
    <property type="entry name" value="REC"/>
    <property type="match status" value="1"/>
</dbReference>
<dbReference type="RefSeq" id="WP_085122672.1">
    <property type="nucleotide sequence ID" value="NZ_FWZX01000006.1"/>
</dbReference>
<dbReference type="Proteomes" id="UP000192917">
    <property type="component" value="Unassembled WGS sequence"/>
</dbReference>
<feature type="modified residue" description="4-aspartylphosphate" evidence="2">
    <location>
        <position position="71"/>
    </location>
</feature>
<organism evidence="4 5">
    <name type="scientific">Tistlia consotensis USBA 355</name>
    <dbReference type="NCBI Taxonomy" id="560819"/>
    <lineage>
        <taxon>Bacteria</taxon>
        <taxon>Pseudomonadati</taxon>
        <taxon>Pseudomonadota</taxon>
        <taxon>Alphaproteobacteria</taxon>
        <taxon>Rhodospirillales</taxon>
        <taxon>Rhodovibrionaceae</taxon>
        <taxon>Tistlia</taxon>
    </lineage>
</organism>